<dbReference type="Proteomes" id="UP001316087">
    <property type="component" value="Unassembled WGS sequence"/>
</dbReference>
<name>A0ABS9UB93_9BACL</name>
<keyword evidence="3" id="KW-1185">Reference proteome</keyword>
<evidence type="ECO:0000313" key="2">
    <source>
        <dbReference type="EMBL" id="MCH7321444.1"/>
    </source>
</evidence>
<dbReference type="RefSeq" id="WP_241368473.1">
    <property type="nucleotide sequence ID" value="NZ_JAKZFC010000001.1"/>
</dbReference>
<comment type="caution">
    <text evidence="2">The sequence shown here is derived from an EMBL/GenBank/DDBJ whole genome shotgun (WGS) entry which is preliminary data.</text>
</comment>
<feature type="transmembrane region" description="Helical" evidence="1">
    <location>
        <begin position="44"/>
        <end position="63"/>
    </location>
</feature>
<dbReference type="InterPro" id="IPR021560">
    <property type="entry name" value="DUF3021"/>
</dbReference>
<protein>
    <submittedName>
        <fullName evidence="2">DUF3021 family protein</fullName>
    </submittedName>
</protein>
<feature type="transmembrane region" description="Helical" evidence="1">
    <location>
        <begin position="102"/>
        <end position="119"/>
    </location>
</feature>
<proteinExistence type="predicted"/>
<gene>
    <name evidence="2" type="ORF">LZ480_06010</name>
</gene>
<keyword evidence="1" id="KW-1133">Transmembrane helix</keyword>
<accession>A0ABS9UB93</accession>
<organism evidence="2 3">
    <name type="scientific">Solibacillus palustris</name>
    <dbReference type="NCBI Taxonomy" id="2908203"/>
    <lineage>
        <taxon>Bacteria</taxon>
        <taxon>Bacillati</taxon>
        <taxon>Bacillota</taxon>
        <taxon>Bacilli</taxon>
        <taxon>Bacillales</taxon>
        <taxon>Caryophanaceae</taxon>
        <taxon>Solibacillus</taxon>
    </lineage>
</organism>
<keyword evidence="1" id="KW-0812">Transmembrane</keyword>
<evidence type="ECO:0000256" key="1">
    <source>
        <dbReference type="SAM" id="Phobius"/>
    </source>
</evidence>
<feature type="transmembrane region" description="Helical" evidence="1">
    <location>
        <begin position="7"/>
        <end position="28"/>
    </location>
</feature>
<sequence>MRKAVQSIMGSFAVGCMIFMVSILIAYWDGQMQIFEQMQDRYDQYVLGIFMVSIVTGGGGYIIYRLNISYNKRVLLHYGATILTVMAISIWLDIISISVSQLLTYGTFTSVIFIVNWYVHYVNAKKDAEEINALLKQKVH</sequence>
<dbReference type="PROSITE" id="PS51257">
    <property type="entry name" value="PROKAR_LIPOPROTEIN"/>
    <property type="match status" value="1"/>
</dbReference>
<reference evidence="2 3" key="1">
    <citation type="submission" date="2022-03" db="EMBL/GenBank/DDBJ databases">
        <authorList>
            <person name="Jo J.-H."/>
            <person name="Im W.-T."/>
        </authorList>
    </citation>
    <scope>NUCLEOTIDE SEQUENCE [LARGE SCALE GENOMIC DNA]</scope>
    <source>
        <strain evidence="2 3">MA9</strain>
    </source>
</reference>
<evidence type="ECO:0000313" key="3">
    <source>
        <dbReference type="Proteomes" id="UP001316087"/>
    </source>
</evidence>
<feature type="transmembrane region" description="Helical" evidence="1">
    <location>
        <begin position="75"/>
        <end position="96"/>
    </location>
</feature>
<keyword evidence="1" id="KW-0472">Membrane</keyword>
<dbReference type="EMBL" id="JAKZFC010000001">
    <property type="protein sequence ID" value="MCH7321444.1"/>
    <property type="molecule type" value="Genomic_DNA"/>
</dbReference>
<dbReference type="Pfam" id="PF11457">
    <property type="entry name" value="DUF3021"/>
    <property type="match status" value="1"/>
</dbReference>